<feature type="compositionally biased region" description="Basic and acidic residues" evidence="1">
    <location>
        <begin position="22"/>
        <end position="31"/>
    </location>
</feature>
<evidence type="ECO:0000256" key="1">
    <source>
        <dbReference type="SAM" id="MobiDB-lite"/>
    </source>
</evidence>
<feature type="region of interest" description="Disordered" evidence="1">
    <location>
        <begin position="220"/>
        <end position="252"/>
    </location>
</feature>
<dbReference type="Proteomes" id="UP001420932">
    <property type="component" value="Unassembled WGS sequence"/>
</dbReference>
<gene>
    <name evidence="3" type="ORF">Syun_011593</name>
</gene>
<protein>
    <recommendedName>
        <fullName evidence="2">DUF7880 domain-containing protein</fullName>
    </recommendedName>
</protein>
<proteinExistence type="predicted"/>
<accession>A0AAP0PEH9</accession>
<evidence type="ECO:0000313" key="3">
    <source>
        <dbReference type="EMBL" id="KAK9142193.1"/>
    </source>
</evidence>
<dbReference type="AlphaFoldDB" id="A0AAP0PEH9"/>
<evidence type="ECO:0000259" key="2">
    <source>
        <dbReference type="Pfam" id="PF25306"/>
    </source>
</evidence>
<keyword evidence="4" id="KW-1185">Reference proteome</keyword>
<dbReference type="PANTHER" id="PTHR36014:SF1">
    <property type="entry name" value="OS03G0176700 PROTEIN"/>
    <property type="match status" value="1"/>
</dbReference>
<dbReference type="InterPro" id="IPR057202">
    <property type="entry name" value="DUF7880"/>
</dbReference>
<dbReference type="Pfam" id="PF25306">
    <property type="entry name" value="DUF7880"/>
    <property type="match status" value="1"/>
</dbReference>
<dbReference type="PANTHER" id="PTHR36014">
    <property type="entry name" value="OS03G0176600 PROTEIN"/>
    <property type="match status" value="1"/>
</dbReference>
<name>A0AAP0PEH9_9MAGN</name>
<feature type="compositionally biased region" description="Acidic residues" evidence="1">
    <location>
        <begin position="41"/>
        <end position="51"/>
    </location>
</feature>
<sequence>MTLDRPSENLKSNHIGTNRVGSDVRERERELTLTVRGGRGDEEERSGDEEPSSDRHCWRSITIAFVVSQWISIPKYAVAGGIFDKYVKRKKLEPLEVYVPALLLTQLQFKDLEKTLEANQPEYSICRSLLRAGPAASLRVNIRAVAQYASDDGNGKAAFENVDQCLRALEDLDSLFLHALRNDPDASVKSMKSKIAAAMMHWTEFLSNVPCIDMARSKAVASTREASESSEDSLGNEEREKEAKVGEPCLNS</sequence>
<organism evidence="3 4">
    <name type="scientific">Stephania yunnanensis</name>
    <dbReference type="NCBI Taxonomy" id="152371"/>
    <lineage>
        <taxon>Eukaryota</taxon>
        <taxon>Viridiplantae</taxon>
        <taxon>Streptophyta</taxon>
        <taxon>Embryophyta</taxon>
        <taxon>Tracheophyta</taxon>
        <taxon>Spermatophyta</taxon>
        <taxon>Magnoliopsida</taxon>
        <taxon>Ranunculales</taxon>
        <taxon>Menispermaceae</taxon>
        <taxon>Menispermoideae</taxon>
        <taxon>Cissampelideae</taxon>
        <taxon>Stephania</taxon>
    </lineage>
</organism>
<evidence type="ECO:0000313" key="4">
    <source>
        <dbReference type="Proteomes" id="UP001420932"/>
    </source>
</evidence>
<reference evidence="3 4" key="1">
    <citation type="submission" date="2024-01" db="EMBL/GenBank/DDBJ databases">
        <title>Genome assemblies of Stephania.</title>
        <authorList>
            <person name="Yang L."/>
        </authorList>
    </citation>
    <scope>NUCLEOTIDE SEQUENCE [LARGE SCALE GENOMIC DNA]</scope>
    <source>
        <strain evidence="3">YNDBR</strain>
        <tissue evidence="3">Leaf</tissue>
    </source>
</reference>
<feature type="domain" description="DUF7880" evidence="2">
    <location>
        <begin position="94"/>
        <end position="220"/>
    </location>
</feature>
<comment type="caution">
    <text evidence="3">The sequence shown here is derived from an EMBL/GenBank/DDBJ whole genome shotgun (WGS) entry which is preliminary data.</text>
</comment>
<feature type="compositionally biased region" description="Basic and acidic residues" evidence="1">
    <location>
        <begin position="236"/>
        <end position="245"/>
    </location>
</feature>
<feature type="compositionally biased region" description="Polar residues" evidence="1">
    <location>
        <begin position="9"/>
        <end position="20"/>
    </location>
</feature>
<feature type="region of interest" description="Disordered" evidence="1">
    <location>
        <begin position="1"/>
        <end position="54"/>
    </location>
</feature>
<dbReference type="EMBL" id="JBBNAF010000005">
    <property type="protein sequence ID" value="KAK9142193.1"/>
    <property type="molecule type" value="Genomic_DNA"/>
</dbReference>